<keyword evidence="2" id="KW-1133">Transmembrane helix</keyword>
<name>K8E8Q8_9CHLO</name>
<evidence type="ECO:0000313" key="3">
    <source>
        <dbReference type="EMBL" id="CCO13986.1"/>
    </source>
</evidence>
<dbReference type="AlphaFoldDB" id="K8E8Q8"/>
<keyword evidence="2" id="KW-0812">Transmembrane</keyword>
<dbReference type="eggNOG" id="ENOG502QTWP">
    <property type="taxonomic scope" value="Eukaryota"/>
</dbReference>
<dbReference type="PANTHER" id="PTHR36761:SF2">
    <property type="entry name" value="ORF03 PROTEIN"/>
    <property type="match status" value="1"/>
</dbReference>
<reference evidence="3 4" key="1">
    <citation type="submission" date="2011-10" db="EMBL/GenBank/DDBJ databases">
        <authorList>
            <person name="Genoscope - CEA"/>
        </authorList>
    </citation>
    <scope>NUCLEOTIDE SEQUENCE [LARGE SCALE GENOMIC DNA]</scope>
    <source>
        <strain evidence="3 4">RCC 1105</strain>
    </source>
</reference>
<dbReference type="Proteomes" id="UP000198341">
    <property type="component" value="Chromosome 1"/>
</dbReference>
<dbReference type="InterPro" id="IPR011990">
    <property type="entry name" value="TPR-like_helical_dom_sf"/>
</dbReference>
<proteinExistence type="predicted"/>
<dbReference type="PANTHER" id="PTHR36761">
    <property type="entry name" value="ORF03 PROTEIN"/>
    <property type="match status" value="1"/>
</dbReference>
<protein>
    <submittedName>
        <fullName evidence="3">Uncharacterized protein</fullName>
    </submittedName>
</protein>
<feature type="compositionally biased region" description="Basic and acidic residues" evidence="1">
    <location>
        <begin position="103"/>
        <end position="116"/>
    </location>
</feature>
<dbReference type="SUPFAM" id="SSF48452">
    <property type="entry name" value="TPR-like"/>
    <property type="match status" value="1"/>
</dbReference>
<dbReference type="KEGG" id="bpg:Bathy01g04720"/>
<sequence length="436" mass="47833">MRAAFTLGGNAKTCAPTTSYSSSSFLSSASSLIRRRKERREERRVLIRASSSDANPSRNNSSSSTSKVSEEDDESFTLADVGEDSTLAEKRNEFQEAIAKAQTEQKEKKIFDEKSESSTWEVKGTEVSSLPPPPAVAKPLTDLSPINVDATAIEKEKKRNDDDGDKDEPLRMIGSAPVKSSSGEPTFSKQLSRTVKALVPEGASAATVLKTTKRFMEAYEAGLTPEEQIGYALGVPTDKLNETQKKYAPLVAEKLKENAMQLKGELLAATNLYEAGIQAYSVGQYPKALKFFGNALEETSDTSLLGGKIQIYKALTLYALRRLEECIDLYTFLEGTHPIGSIRRQAGELKYIAEAPRLELEEDEYVDVPAGVKDANRYRGYGKVVGKSGKPKVPKTYTEEAMERVNYAKYAPNRLQLIGWTAVAIGLALYGAYVTK</sequence>
<gene>
    <name evidence="3" type="ORF">Bathy01g04720</name>
</gene>
<evidence type="ECO:0000256" key="1">
    <source>
        <dbReference type="SAM" id="MobiDB-lite"/>
    </source>
</evidence>
<feature type="compositionally biased region" description="Basic and acidic residues" evidence="1">
    <location>
        <begin position="152"/>
        <end position="161"/>
    </location>
</feature>
<organism evidence="3 4">
    <name type="scientific">Bathycoccus prasinos</name>
    <dbReference type="NCBI Taxonomy" id="41875"/>
    <lineage>
        <taxon>Eukaryota</taxon>
        <taxon>Viridiplantae</taxon>
        <taxon>Chlorophyta</taxon>
        <taxon>Mamiellophyceae</taxon>
        <taxon>Mamiellales</taxon>
        <taxon>Bathycoccaceae</taxon>
        <taxon>Bathycoccus</taxon>
    </lineage>
</organism>
<keyword evidence="2" id="KW-0472">Membrane</keyword>
<dbReference type="OrthoDB" id="2019920at2759"/>
<dbReference type="STRING" id="41875.K8E8Q8"/>
<feature type="region of interest" description="Disordered" evidence="1">
    <location>
        <begin position="1"/>
        <end position="187"/>
    </location>
</feature>
<feature type="transmembrane region" description="Helical" evidence="2">
    <location>
        <begin position="417"/>
        <end position="435"/>
    </location>
</feature>
<evidence type="ECO:0000256" key="2">
    <source>
        <dbReference type="SAM" id="Phobius"/>
    </source>
</evidence>
<dbReference type="RefSeq" id="XP_007515107.1">
    <property type="nucleotide sequence ID" value="XM_007515045.1"/>
</dbReference>
<evidence type="ECO:0000313" key="4">
    <source>
        <dbReference type="Proteomes" id="UP000198341"/>
    </source>
</evidence>
<feature type="compositionally biased region" description="Low complexity" evidence="1">
    <location>
        <begin position="50"/>
        <end position="67"/>
    </location>
</feature>
<dbReference type="EMBL" id="FO082278">
    <property type="protein sequence ID" value="CCO13986.1"/>
    <property type="molecule type" value="Genomic_DNA"/>
</dbReference>
<dbReference type="GeneID" id="19018207"/>
<accession>K8E8Q8</accession>
<feature type="compositionally biased region" description="Polar residues" evidence="1">
    <location>
        <begin position="178"/>
        <end position="187"/>
    </location>
</feature>
<keyword evidence="4" id="KW-1185">Reference proteome</keyword>
<feature type="compositionally biased region" description="Low complexity" evidence="1">
    <location>
        <begin position="19"/>
        <end position="31"/>
    </location>
</feature>